<sequence length="89" mass="10439">MLHFADKIKGNRRGFIQEFIEQKVDRDTDFYTCTVSENPANYVLMREDWHRSENDKEEHLTGDVYYNNKFLGVAHVIGTGQVTMIRQGL</sequence>
<dbReference type="Proteomes" id="UP001556367">
    <property type="component" value="Unassembled WGS sequence"/>
</dbReference>
<name>A0ABR3JMN1_9AGAR</name>
<keyword evidence="2" id="KW-1185">Reference proteome</keyword>
<proteinExistence type="predicted"/>
<comment type="caution">
    <text evidence="1">The sequence shown here is derived from an EMBL/GenBank/DDBJ whole genome shotgun (WGS) entry which is preliminary data.</text>
</comment>
<evidence type="ECO:0000313" key="2">
    <source>
        <dbReference type="Proteomes" id="UP001556367"/>
    </source>
</evidence>
<organism evidence="1 2">
    <name type="scientific">Hohenbuehelia grisea</name>
    <dbReference type="NCBI Taxonomy" id="104357"/>
    <lineage>
        <taxon>Eukaryota</taxon>
        <taxon>Fungi</taxon>
        <taxon>Dikarya</taxon>
        <taxon>Basidiomycota</taxon>
        <taxon>Agaricomycotina</taxon>
        <taxon>Agaricomycetes</taxon>
        <taxon>Agaricomycetidae</taxon>
        <taxon>Agaricales</taxon>
        <taxon>Pleurotineae</taxon>
        <taxon>Pleurotaceae</taxon>
        <taxon>Hohenbuehelia</taxon>
    </lineage>
</organism>
<evidence type="ECO:0008006" key="3">
    <source>
        <dbReference type="Google" id="ProtNLM"/>
    </source>
</evidence>
<reference evidence="2" key="1">
    <citation type="submission" date="2024-06" db="EMBL/GenBank/DDBJ databases">
        <title>Multi-omics analyses provide insights into the biosynthesis of the anticancer antibiotic pleurotin in Hohenbuehelia grisea.</title>
        <authorList>
            <person name="Weaver J.A."/>
            <person name="Alberti F."/>
        </authorList>
    </citation>
    <scope>NUCLEOTIDE SEQUENCE [LARGE SCALE GENOMIC DNA]</scope>
    <source>
        <strain evidence="2">T-177</strain>
    </source>
</reference>
<accession>A0ABR3JMN1</accession>
<gene>
    <name evidence="1" type="ORF">HGRIS_003177</name>
</gene>
<protein>
    <recommendedName>
        <fullName evidence="3">ABM domain-containing protein</fullName>
    </recommendedName>
</protein>
<evidence type="ECO:0000313" key="1">
    <source>
        <dbReference type="EMBL" id="KAL0957080.1"/>
    </source>
</evidence>
<dbReference type="EMBL" id="JASNQZ010000006">
    <property type="protein sequence ID" value="KAL0957080.1"/>
    <property type="molecule type" value="Genomic_DNA"/>
</dbReference>